<evidence type="ECO:0008006" key="3">
    <source>
        <dbReference type="Google" id="ProtNLM"/>
    </source>
</evidence>
<keyword evidence="1" id="KW-1133">Transmembrane helix</keyword>
<sequence length="246" mass="26641">MLDKGLITNLCALSVTALSLFLPAPYNNVVLSAGLFALSGALTNSLAVHMLFERVPGFYGSGVIALHFEEFKIGIKDLIMQQFFSADNLDRFFDADTVMNSGMEQLMPSLIDELDLDKAFDSLSEAIMQSSMGGMVGMIGGPKALEGLRQPFAQRMRDYLKSFVASPVFADALSEKVSAASHSEAVLERIETLVDRRLQELTPQQVKAIVQKMIKQHLGWLVVWGGVVGGLLGLVFAVVGLLQTGA</sequence>
<dbReference type="InterPro" id="IPR007383">
    <property type="entry name" value="DUF445"/>
</dbReference>
<reference evidence="2" key="1">
    <citation type="journal article" date="2015" name="Nature">
        <title>Complex archaea that bridge the gap between prokaryotes and eukaryotes.</title>
        <authorList>
            <person name="Spang A."/>
            <person name="Saw J.H."/>
            <person name="Jorgensen S.L."/>
            <person name="Zaremba-Niedzwiedzka K."/>
            <person name="Martijn J."/>
            <person name="Lind A.E."/>
            <person name="van Eijk R."/>
            <person name="Schleper C."/>
            <person name="Guy L."/>
            <person name="Ettema T.J."/>
        </authorList>
    </citation>
    <scope>NUCLEOTIDE SEQUENCE</scope>
</reference>
<name>A0A0F9Z5H1_9ZZZZ</name>
<feature type="transmembrane region" description="Helical" evidence="1">
    <location>
        <begin position="7"/>
        <end position="24"/>
    </location>
</feature>
<protein>
    <recommendedName>
        <fullName evidence="3">DUF445 domain-containing protein</fullName>
    </recommendedName>
</protein>
<dbReference type="AlphaFoldDB" id="A0A0F9Z5H1"/>
<dbReference type="PANTHER" id="PTHR38568:SF1">
    <property type="entry name" value="DUF445 DOMAIN-CONTAINING PROTEIN"/>
    <property type="match status" value="1"/>
</dbReference>
<proteinExistence type="predicted"/>
<gene>
    <name evidence="2" type="ORF">LCGC14_0005140</name>
</gene>
<keyword evidence="1" id="KW-0472">Membrane</keyword>
<evidence type="ECO:0000256" key="1">
    <source>
        <dbReference type="SAM" id="Phobius"/>
    </source>
</evidence>
<comment type="caution">
    <text evidence="2">The sequence shown here is derived from an EMBL/GenBank/DDBJ whole genome shotgun (WGS) entry which is preliminary data.</text>
</comment>
<dbReference type="Pfam" id="PF04286">
    <property type="entry name" value="DUF445"/>
    <property type="match status" value="1"/>
</dbReference>
<feature type="transmembrane region" description="Helical" evidence="1">
    <location>
        <begin position="218"/>
        <end position="242"/>
    </location>
</feature>
<evidence type="ECO:0000313" key="2">
    <source>
        <dbReference type="EMBL" id="KKO12499.1"/>
    </source>
</evidence>
<keyword evidence="1" id="KW-0812">Transmembrane</keyword>
<dbReference type="EMBL" id="LAZR01000001">
    <property type="protein sequence ID" value="KKO12499.1"/>
    <property type="molecule type" value="Genomic_DNA"/>
</dbReference>
<organism evidence="2">
    <name type="scientific">marine sediment metagenome</name>
    <dbReference type="NCBI Taxonomy" id="412755"/>
    <lineage>
        <taxon>unclassified sequences</taxon>
        <taxon>metagenomes</taxon>
        <taxon>ecological metagenomes</taxon>
    </lineage>
</organism>
<accession>A0A0F9Z5H1</accession>
<dbReference type="PANTHER" id="PTHR38568">
    <property type="entry name" value="DUF445 DOMAIN-CONTAINING PROTEIN-RELATED"/>
    <property type="match status" value="1"/>
</dbReference>
<feature type="transmembrane region" description="Helical" evidence="1">
    <location>
        <begin position="30"/>
        <end position="52"/>
    </location>
</feature>